<protein>
    <recommendedName>
        <fullName evidence="2">chitinase</fullName>
        <ecNumber evidence="2">3.2.1.14</ecNumber>
    </recommendedName>
</protein>
<evidence type="ECO:0000259" key="5">
    <source>
        <dbReference type="PROSITE" id="PS50941"/>
    </source>
</evidence>
<dbReference type="GO" id="GO:0008061">
    <property type="term" value="F:chitin binding"/>
    <property type="evidence" value="ECO:0007669"/>
    <property type="project" value="UniProtKB-UniRule"/>
</dbReference>
<evidence type="ECO:0000256" key="2">
    <source>
        <dbReference type="ARBA" id="ARBA00012729"/>
    </source>
</evidence>
<dbReference type="PROSITE" id="PS50941">
    <property type="entry name" value="CHIT_BIND_I_2"/>
    <property type="match status" value="1"/>
</dbReference>
<evidence type="ECO:0000256" key="4">
    <source>
        <dbReference type="PROSITE-ProRule" id="PRU00261"/>
    </source>
</evidence>
<organism evidence="7 8">
    <name type="scientific">Plenodomus tracheiphilus IPT5</name>
    <dbReference type="NCBI Taxonomy" id="1408161"/>
    <lineage>
        <taxon>Eukaryota</taxon>
        <taxon>Fungi</taxon>
        <taxon>Dikarya</taxon>
        <taxon>Ascomycota</taxon>
        <taxon>Pezizomycotina</taxon>
        <taxon>Dothideomycetes</taxon>
        <taxon>Pleosporomycetidae</taxon>
        <taxon>Pleosporales</taxon>
        <taxon>Pleosporineae</taxon>
        <taxon>Leptosphaeriaceae</taxon>
        <taxon>Plenodomus</taxon>
    </lineage>
</organism>
<feature type="domain" description="Chitin-binding type-1" evidence="5">
    <location>
        <begin position="2"/>
        <end position="56"/>
    </location>
</feature>
<sequence>CVGDCGRKSECNPGWGMQWSTNDKCPLDVCCSEFGFCGTTKEFCGNKEVDRPSCSGSKGVDKVIGYYESWSMTERSCNGLLPEEVPYGIYTHINFAFATINPTTYEVEATNGDAEDLMQRIGALKILQPDLKIWIAIGGWTFTFAKSLLSMMNTYGFDGVDIDWHAEYPVAEDRSGAKADYLNFTSWMENLKASLGDKGLSVTLPSSYWYLQHFDIVHLEKHVDWFNVMLYDLHGAWDLTNKWTGPFINAHTNLTEINGALDLLWRNDISPEKVVYGMAFYGRSFTLNSPSCSQPKCTFASGGNAGECSNTVGVLLNPEIQDIISKNNLKPKLYEKEAVKTINWGTQWVSFDDEETWKIKGDSMKKQCVNNVMVWAVSHDDKNGTNARAMLKGLGKKVADTPKIEAQPATQEPPKAIPLCRWTNCGENCPSGFKNVMRDGTSQTMVDDNKCLGVGSPHQFCCPADVPMPTCTWRGHRNSGICKGGCSEGEVQVGTIETACNFGYQTACCTESGSTYAYGQCKWVGGEAICSKAGGHADCPSDFPTFIVASSNAAGGQPTCDTGARSYCCKDPTTGNVSDPFISPQTIRHPLICPASSQNQYSDFVALLKAYMKDPTCPAASPHLDYFHGEPVLRRSLDSRQECSANNNFLRLAQWMSTLVVNPIIAMNSPAIINAWNTLVANVIDDGLLYLSLLKQRELTNWDPTAMMTDVLLDAQTAGEGMREYQAAAPLVCEIESSRRKRDVSGLELLVRVAASKSGIALAVDHEEWY</sequence>
<evidence type="ECO:0000313" key="8">
    <source>
        <dbReference type="Proteomes" id="UP000799423"/>
    </source>
</evidence>
<comment type="caution">
    <text evidence="4">Lacks conserved residue(s) required for the propagation of feature annotation.</text>
</comment>
<dbReference type="Gene3D" id="3.30.60.10">
    <property type="entry name" value="Endochitinase-like"/>
    <property type="match status" value="1"/>
</dbReference>
<gene>
    <name evidence="7" type="ORF">T440DRAFT_385030</name>
</gene>
<dbReference type="CDD" id="cd00035">
    <property type="entry name" value="ChtBD1"/>
    <property type="match status" value="1"/>
</dbReference>
<dbReference type="SMART" id="SM00636">
    <property type="entry name" value="Glyco_18"/>
    <property type="match status" value="1"/>
</dbReference>
<dbReference type="InterPro" id="IPR050314">
    <property type="entry name" value="Glycosyl_Hydrlase_18"/>
</dbReference>
<dbReference type="GO" id="GO:0005975">
    <property type="term" value="P:carbohydrate metabolic process"/>
    <property type="evidence" value="ECO:0007669"/>
    <property type="project" value="InterPro"/>
</dbReference>
<dbReference type="Proteomes" id="UP000799423">
    <property type="component" value="Unassembled WGS sequence"/>
</dbReference>
<evidence type="ECO:0000259" key="6">
    <source>
        <dbReference type="PROSITE" id="PS51910"/>
    </source>
</evidence>
<dbReference type="InterPro" id="IPR036861">
    <property type="entry name" value="Endochitinase-like_sf"/>
</dbReference>
<feature type="domain" description="GH18" evidence="6">
    <location>
        <begin position="61"/>
        <end position="397"/>
    </location>
</feature>
<dbReference type="PANTHER" id="PTHR11177">
    <property type="entry name" value="CHITINASE"/>
    <property type="match status" value="1"/>
</dbReference>
<dbReference type="PROSITE" id="PS51910">
    <property type="entry name" value="GH18_2"/>
    <property type="match status" value="1"/>
</dbReference>
<keyword evidence="3 4" id="KW-0147">Chitin-binding</keyword>
<dbReference type="InterPro" id="IPR029070">
    <property type="entry name" value="Chitinase_insertion_sf"/>
</dbReference>
<dbReference type="InterPro" id="IPR001223">
    <property type="entry name" value="Glyco_hydro18_cat"/>
</dbReference>
<dbReference type="EC" id="3.2.1.14" evidence="2"/>
<dbReference type="InterPro" id="IPR017853">
    <property type="entry name" value="GH"/>
</dbReference>
<keyword evidence="8" id="KW-1185">Reference proteome</keyword>
<feature type="disulfide bond" evidence="4">
    <location>
        <begin position="25"/>
        <end position="37"/>
    </location>
</feature>
<dbReference type="Gene3D" id="3.20.20.80">
    <property type="entry name" value="Glycosidases"/>
    <property type="match status" value="1"/>
</dbReference>
<dbReference type="EMBL" id="MU006290">
    <property type="protein sequence ID" value="KAF2855740.1"/>
    <property type="molecule type" value="Genomic_DNA"/>
</dbReference>
<dbReference type="SMART" id="SM00270">
    <property type="entry name" value="ChtBD1"/>
    <property type="match status" value="1"/>
</dbReference>
<keyword evidence="4" id="KW-1015">Disulfide bond</keyword>
<dbReference type="InterPro" id="IPR011583">
    <property type="entry name" value="Chitinase_II/V-like_cat"/>
</dbReference>
<evidence type="ECO:0000256" key="3">
    <source>
        <dbReference type="ARBA" id="ARBA00022669"/>
    </source>
</evidence>
<dbReference type="InterPro" id="IPR018371">
    <property type="entry name" value="Chitin-binding_1_CS"/>
</dbReference>
<accession>A0A6A7BJV8</accession>
<evidence type="ECO:0000256" key="1">
    <source>
        <dbReference type="ARBA" id="ARBA00008682"/>
    </source>
</evidence>
<dbReference type="AlphaFoldDB" id="A0A6A7BJV8"/>
<dbReference type="SUPFAM" id="SSF51445">
    <property type="entry name" value="(Trans)glycosidases"/>
    <property type="match status" value="1"/>
</dbReference>
<evidence type="ECO:0000313" key="7">
    <source>
        <dbReference type="EMBL" id="KAF2855740.1"/>
    </source>
</evidence>
<keyword evidence="7" id="KW-0378">Hydrolase</keyword>
<dbReference type="SUPFAM" id="SSF57016">
    <property type="entry name" value="Plant lectins/antimicrobial peptides"/>
    <property type="match status" value="1"/>
</dbReference>
<dbReference type="Pfam" id="PF00187">
    <property type="entry name" value="Chitin_bind_1"/>
    <property type="match status" value="1"/>
</dbReference>
<proteinExistence type="inferred from homology"/>
<dbReference type="SUPFAM" id="SSF54556">
    <property type="entry name" value="Chitinase insertion domain"/>
    <property type="match status" value="1"/>
</dbReference>
<dbReference type="OrthoDB" id="3760427at2759"/>
<dbReference type="Pfam" id="PF00704">
    <property type="entry name" value="Glyco_hydro_18"/>
    <property type="match status" value="1"/>
</dbReference>
<dbReference type="Gene3D" id="3.10.50.10">
    <property type="match status" value="1"/>
</dbReference>
<dbReference type="InterPro" id="IPR001002">
    <property type="entry name" value="Chitin-bd_1"/>
</dbReference>
<feature type="non-terminal residue" evidence="7">
    <location>
        <position position="1"/>
    </location>
</feature>
<dbReference type="PANTHER" id="PTHR11177:SF333">
    <property type="entry name" value="CHITINASE"/>
    <property type="match status" value="1"/>
</dbReference>
<dbReference type="PROSITE" id="PS00026">
    <property type="entry name" value="CHIT_BIND_I_1"/>
    <property type="match status" value="1"/>
</dbReference>
<comment type="similarity">
    <text evidence="1">Belongs to the glycosyl hydrolase 18 family. Chitinase class V subfamily.</text>
</comment>
<dbReference type="GO" id="GO:0008843">
    <property type="term" value="F:endochitinase activity"/>
    <property type="evidence" value="ECO:0007669"/>
    <property type="project" value="UniProtKB-EC"/>
</dbReference>
<feature type="disulfide bond" evidence="4">
    <location>
        <begin position="30"/>
        <end position="44"/>
    </location>
</feature>
<name>A0A6A7BJV8_9PLEO</name>
<reference evidence="7" key="1">
    <citation type="submission" date="2020-01" db="EMBL/GenBank/DDBJ databases">
        <authorList>
            <consortium name="DOE Joint Genome Institute"/>
            <person name="Haridas S."/>
            <person name="Albert R."/>
            <person name="Binder M."/>
            <person name="Bloem J."/>
            <person name="Labutti K."/>
            <person name="Salamov A."/>
            <person name="Andreopoulos B."/>
            <person name="Baker S.E."/>
            <person name="Barry K."/>
            <person name="Bills G."/>
            <person name="Bluhm B.H."/>
            <person name="Cannon C."/>
            <person name="Castanera R."/>
            <person name="Culley D.E."/>
            <person name="Daum C."/>
            <person name="Ezra D."/>
            <person name="Gonzalez J.B."/>
            <person name="Henrissat B."/>
            <person name="Kuo A."/>
            <person name="Liang C."/>
            <person name="Lipzen A."/>
            <person name="Lutzoni F."/>
            <person name="Magnuson J."/>
            <person name="Mondo S."/>
            <person name="Nolan M."/>
            <person name="Ohm R."/>
            <person name="Pangilinan J."/>
            <person name="Park H.-J."/>
            <person name="Ramirez L."/>
            <person name="Alfaro M."/>
            <person name="Sun H."/>
            <person name="Tritt A."/>
            <person name="Yoshinaga Y."/>
            <person name="Zwiers L.-H."/>
            <person name="Turgeon B.G."/>
            <person name="Goodwin S.B."/>
            <person name="Spatafora J.W."/>
            <person name="Crous P.W."/>
            <person name="Grigoriev I.V."/>
        </authorList>
    </citation>
    <scope>NUCLEOTIDE SEQUENCE</scope>
    <source>
        <strain evidence="7">IPT5</strain>
    </source>
</reference>